<reference evidence="4" key="1">
    <citation type="submission" date="2019-02" db="EMBL/GenBank/DDBJ databases">
        <title>FDA dAtabase for Regulatory Grade micrObial Sequences (FDA-ARGOS): Supporting development and validation of Infectious Disease Dx tests.</title>
        <authorList>
            <person name="Duncan R."/>
            <person name="Fisher C."/>
            <person name="Tallon L."/>
            <person name="Sadzewicz L."/>
            <person name="Sengamalay N."/>
            <person name="Ott S."/>
            <person name="Godinez A."/>
            <person name="Nagaraj S."/>
            <person name="Vavikolanu K."/>
            <person name="Vyas G."/>
            <person name="Nadendla S."/>
            <person name="Aluvathingal J."/>
            <person name="Sichtig H."/>
        </authorList>
    </citation>
    <scope>NUCLEOTIDE SEQUENCE [LARGE SCALE GENOMIC DNA]</scope>
    <source>
        <strain evidence="4">FDAARGOS_360</strain>
    </source>
</reference>
<dbReference type="PANTHER" id="PTHR45824:SF29">
    <property type="entry name" value="GH16843P"/>
    <property type="match status" value="1"/>
</dbReference>
<dbReference type="EMBL" id="RHLD01000008">
    <property type="protein sequence ID" value="TPP43348.1"/>
    <property type="molecule type" value="Genomic_DNA"/>
</dbReference>
<gene>
    <name evidence="3" type="ORF">CGC20_6910</name>
</gene>
<dbReference type="PROSITE" id="PS50191">
    <property type="entry name" value="CRAL_TRIO"/>
    <property type="match status" value="1"/>
</dbReference>
<evidence type="ECO:0000313" key="3">
    <source>
        <dbReference type="EMBL" id="TPP43348.1"/>
    </source>
</evidence>
<name>A0A504X625_LEIDO</name>
<dbReference type="CDD" id="cd00170">
    <property type="entry name" value="SEC14"/>
    <property type="match status" value="1"/>
</dbReference>
<feature type="region of interest" description="Disordered" evidence="1">
    <location>
        <begin position="249"/>
        <end position="303"/>
    </location>
</feature>
<accession>A0A504X625</accession>
<protein>
    <submittedName>
        <fullName evidence="3">CRAL/TRIO domain family protein</fullName>
    </submittedName>
</protein>
<dbReference type="InterPro" id="IPR036865">
    <property type="entry name" value="CRAL-TRIO_dom_sf"/>
</dbReference>
<dbReference type="SUPFAM" id="SSF52087">
    <property type="entry name" value="CRAL/TRIO domain"/>
    <property type="match status" value="1"/>
</dbReference>
<dbReference type="InterPro" id="IPR001251">
    <property type="entry name" value="CRAL-TRIO_dom"/>
</dbReference>
<feature type="domain" description="CRAL-TRIO" evidence="2">
    <location>
        <begin position="102"/>
        <end position="238"/>
    </location>
</feature>
<dbReference type="VEuPathDB" id="TriTrypDB:LDHU3_30.2350"/>
<proteinExistence type="predicted"/>
<evidence type="ECO:0000259" key="2">
    <source>
        <dbReference type="PROSITE" id="PS50191"/>
    </source>
</evidence>
<sequence>MSQATVKMATAKVTEREAACVTALKGEYPASKADPADAGFLSDSTYLRFARARDGNVERASELLGATLKWRQQTKPYAITMEEVQNTMKQTTMYCGGRCKIGCPVIAMALGMQNDCTVEERTKQLVYIMEETQRKGYERITWIIDFGAMGNHRDERSKEARKETMKILQDYYPERMARILLYRTPWYIRMLLGVAKMFMDARTAAKVYNAGRTIEELEKFIDRDQVPPVCGGTMKGSALSHLEELPSLNSEEAQRPGHKQHTADADSANDGGLVTSNNTAGEEPAAANGEAKRNDNIAATDAA</sequence>
<dbReference type="VEuPathDB" id="TriTrypDB:LdBPK_301680.1"/>
<dbReference type="Gene3D" id="3.40.525.10">
    <property type="entry name" value="CRAL-TRIO lipid binding domain"/>
    <property type="match status" value="1"/>
</dbReference>
<dbReference type="InterPro" id="IPR011074">
    <property type="entry name" value="CRAL/TRIO_N_dom"/>
</dbReference>
<dbReference type="InterPro" id="IPR036273">
    <property type="entry name" value="CRAL/TRIO_N_dom_sf"/>
</dbReference>
<dbReference type="PANTHER" id="PTHR45824">
    <property type="entry name" value="GH16843P"/>
    <property type="match status" value="1"/>
</dbReference>
<dbReference type="GO" id="GO:0008526">
    <property type="term" value="F:phosphatidylinositol transfer activity"/>
    <property type="evidence" value="ECO:0007669"/>
    <property type="project" value="TreeGrafter"/>
</dbReference>
<feature type="compositionally biased region" description="Low complexity" evidence="1">
    <location>
        <begin position="277"/>
        <end position="289"/>
    </location>
</feature>
<dbReference type="Proteomes" id="UP000318821">
    <property type="component" value="Unassembled WGS sequence"/>
</dbReference>
<dbReference type="SMART" id="SM01100">
    <property type="entry name" value="CRAL_TRIO_N"/>
    <property type="match status" value="1"/>
</dbReference>
<dbReference type="PRINTS" id="PR00180">
    <property type="entry name" value="CRETINALDHBP"/>
</dbReference>
<dbReference type="AlphaFoldDB" id="A0A504X625"/>
<dbReference type="SUPFAM" id="SSF46938">
    <property type="entry name" value="CRAL/TRIO N-terminal domain"/>
    <property type="match status" value="1"/>
</dbReference>
<organism evidence="3 4">
    <name type="scientific">Leishmania donovani</name>
    <dbReference type="NCBI Taxonomy" id="5661"/>
    <lineage>
        <taxon>Eukaryota</taxon>
        <taxon>Discoba</taxon>
        <taxon>Euglenozoa</taxon>
        <taxon>Kinetoplastea</taxon>
        <taxon>Metakinetoplastina</taxon>
        <taxon>Trypanosomatida</taxon>
        <taxon>Trypanosomatidae</taxon>
        <taxon>Leishmaniinae</taxon>
        <taxon>Leishmania</taxon>
    </lineage>
</organism>
<comment type="caution">
    <text evidence="3">The sequence shown here is derived from an EMBL/GenBank/DDBJ whole genome shotgun (WGS) entry which is preliminary data.</text>
</comment>
<evidence type="ECO:0000256" key="1">
    <source>
        <dbReference type="SAM" id="MobiDB-lite"/>
    </source>
</evidence>
<dbReference type="VEuPathDB" id="TriTrypDB:LdCL_300022100"/>
<dbReference type="InterPro" id="IPR052578">
    <property type="entry name" value="PI_Transfer_CRAL-TRIO"/>
</dbReference>
<evidence type="ECO:0000313" key="4">
    <source>
        <dbReference type="Proteomes" id="UP000318821"/>
    </source>
</evidence>
<dbReference type="Pfam" id="PF00650">
    <property type="entry name" value="CRAL_TRIO"/>
    <property type="match status" value="1"/>
</dbReference>
<dbReference type="SMART" id="SM00516">
    <property type="entry name" value="SEC14"/>
    <property type="match status" value="1"/>
</dbReference>